<comment type="similarity">
    <text evidence="1">Belongs to the LacAB/RpiB family.</text>
</comment>
<evidence type="ECO:0000313" key="3">
    <source>
        <dbReference type="EMBL" id="SHE87045.1"/>
    </source>
</evidence>
<dbReference type="NCBIfam" id="TIGR01120">
    <property type="entry name" value="rpiB"/>
    <property type="match status" value="1"/>
</dbReference>
<dbReference type="Proteomes" id="UP000184251">
    <property type="component" value="Unassembled WGS sequence"/>
</dbReference>
<keyword evidence="2 3" id="KW-0413">Isomerase</keyword>
<dbReference type="NCBIfam" id="TIGR00689">
    <property type="entry name" value="rpiB_lacA_lacB"/>
    <property type="match status" value="1"/>
</dbReference>
<dbReference type="PANTHER" id="PTHR43732:SF1">
    <property type="entry name" value="RIBOSE 5-PHOSPHATE ISOMERASE"/>
    <property type="match status" value="1"/>
</dbReference>
<gene>
    <name evidence="3" type="ORF">SAMN02746064_01382</name>
</gene>
<dbReference type="GO" id="GO:0016861">
    <property type="term" value="F:intramolecular oxidoreductase activity, interconverting aldoses and ketoses"/>
    <property type="evidence" value="ECO:0007669"/>
    <property type="project" value="UniProtKB-ARBA"/>
</dbReference>
<dbReference type="NCBIfam" id="NF004051">
    <property type="entry name" value="PRK05571.1"/>
    <property type="match status" value="1"/>
</dbReference>
<dbReference type="PANTHER" id="PTHR43732">
    <property type="entry name" value="RIBOSE 5-PHOSPHATE ISOMERASE-RELATED"/>
    <property type="match status" value="1"/>
</dbReference>
<dbReference type="InterPro" id="IPR003500">
    <property type="entry name" value="RpiB_LacA_LacB"/>
</dbReference>
<dbReference type="InterPro" id="IPR051812">
    <property type="entry name" value="SPI_LacAB/RpiB"/>
</dbReference>
<dbReference type="Pfam" id="PF02502">
    <property type="entry name" value="LacAB_rpiB"/>
    <property type="match status" value="1"/>
</dbReference>
<dbReference type="STRING" id="1120975.SAMN02746064_01382"/>
<keyword evidence="4" id="KW-1185">Reference proteome</keyword>
<accession>A0A1M4X0R8</accession>
<sequence length="151" mass="16317">MKIAIGCDEAGVRLRDILKAFAEEKGHELTDFGVKEGESVLYPLIAEDIAKAVASGDYERGIILCGTGIGMAITANKVPGIRATVAHDVFSAERSIKSNNCQIITMGERVIGAESAKTVLNAWLESTFDGGNSLPKVDKMIEIDEKYRSQR</sequence>
<dbReference type="InterPro" id="IPR004785">
    <property type="entry name" value="RpiB"/>
</dbReference>
<dbReference type="OrthoDB" id="1778624at2"/>
<dbReference type="PIRSF" id="PIRSF005384">
    <property type="entry name" value="RpiB_LacA_B"/>
    <property type="match status" value="1"/>
</dbReference>
<dbReference type="EMBL" id="FQTU01000008">
    <property type="protein sequence ID" value="SHE87045.1"/>
    <property type="molecule type" value="Genomic_DNA"/>
</dbReference>
<evidence type="ECO:0000256" key="2">
    <source>
        <dbReference type="ARBA" id="ARBA00023235"/>
    </source>
</evidence>
<dbReference type="AlphaFoldDB" id="A0A1M4X0R8"/>
<dbReference type="SUPFAM" id="SSF89623">
    <property type="entry name" value="Ribose/Galactose isomerase RpiB/AlsB"/>
    <property type="match status" value="1"/>
</dbReference>
<dbReference type="InterPro" id="IPR036569">
    <property type="entry name" value="RpiB_LacA_LacB_sf"/>
</dbReference>
<evidence type="ECO:0000256" key="1">
    <source>
        <dbReference type="ARBA" id="ARBA00008754"/>
    </source>
</evidence>
<proteinExistence type="inferred from homology"/>
<dbReference type="GO" id="GO:0005975">
    <property type="term" value="P:carbohydrate metabolic process"/>
    <property type="evidence" value="ECO:0007669"/>
    <property type="project" value="InterPro"/>
</dbReference>
<evidence type="ECO:0000313" key="4">
    <source>
        <dbReference type="Proteomes" id="UP000184251"/>
    </source>
</evidence>
<organism evidence="3 4">
    <name type="scientific">Alkalibacter saccharofermentans DSM 14828</name>
    <dbReference type="NCBI Taxonomy" id="1120975"/>
    <lineage>
        <taxon>Bacteria</taxon>
        <taxon>Bacillati</taxon>
        <taxon>Bacillota</taxon>
        <taxon>Clostridia</taxon>
        <taxon>Eubacteriales</taxon>
        <taxon>Eubacteriaceae</taxon>
        <taxon>Alkalibacter</taxon>
    </lineage>
</organism>
<reference evidence="3 4" key="1">
    <citation type="submission" date="2016-11" db="EMBL/GenBank/DDBJ databases">
        <authorList>
            <person name="Jaros S."/>
            <person name="Januszkiewicz K."/>
            <person name="Wedrychowicz H."/>
        </authorList>
    </citation>
    <scope>NUCLEOTIDE SEQUENCE [LARGE SCALE GENOMIC DNA]</scope>
    <source>
        <strain evidence="3 4">DSM 14828</strain>
    </source>
</reference>
<dbReference type="Gene3D" id="3.40.1400.10">
    <property type="entry name" value="Sugar-phosphate isomerase, RpiB/LacA/LacB"/>
    <property type="match status" value="1"/>
</dbReference>
<dbReference type="RefSeq" id="WP_073270466.1">
    <property type="nucleotide sequence ID" value="NZ_FQTU01000008.1"/>
</dbReference>
<protein>
    <submittedName>
        <fullName evidence="3">Ribose-5-phosphate isomerase</fullName>
    </submittedName>
</protein>
<name>A0A1M4X0R8_9FIRM</name>